<dbReference type="SMART" id="SM00220">
    <property type="entry name" value="S_TKc"/>
    <property type="match status" value="1"/>
</dbReference>
<dbReference type="GO" id="GO:0008353">
    <property type="term" value="F:RNA polymerase II CTD heptapeptide repeat kinase activity"/>
    <property type="evidence" value="ECO:0007669"/>
    <property type="project" value="UniProtKB-EC"/>
</dbReference>
<feature type="domain" description="Protein kinase" evidence="10">
    <location>
        <begin position="28"/>
        <end position="311"/>
    </location>
</feature>
<organism evidence="11">
    <name type="scientific">Leptomonas pyrrhocoris</name>
    <name type="common">Firebug parasite</name>
    <dbReference type="NCBI Taxonomy" id="157538"/>
    <lineage>
        <taxon>Eukaryota</taxon>
        <taxon>Discoba</taxon>
        <taxon>Euglenozoa</taxon>
        <taxon>Kinetoplastea</taxon>
        <taxon>Metakinetoplastina</taxon>
        <taxon>Trypanosomatida</taxon>
        <taxon>Trypanosomatidae</taxon>
        <taxon>Leishmaniinae</taxon>
        <taxon>Leptomonas</taxon>
    </lineage>
</organism>
<dbReference type="FunFam" id="1.10.510.10:FF:000624">
    <property type="entry name" value="Mitogen-activated protein kinase"/>
    <property type="match status" value="1"/>
</dbReference>
<dbReference type="GO" id="GO:0045944">
    <property type="term" value="P:positive regulation of transcription by RNA polymerase II"/>
    <property type="evidence" value="ECO:0007669"/>
    <property type="project" value="TreeGrafter"/>
</dbReference>
<dbReference type="PANTHER" id="PTHR24056">
    <property type="entry name" value="CELL DIVISION PROTEIN KINASE"/>
    <property type="match status" value="1"/>
</dbReference>
<gene>
    <name evidence="12" type="ORF">ABB37_00791</name>
</gene>
<evidence type="ECO:0000256" key="7">
    <source>
        <dbReference type="ARBA" id="ARBA00022840"/>
    </source>
</evidence>
<dbReference type="GeneID" id="26901088"/>
<proteinExistence type="inferred from homology"/>
<name>X2C451_LEPPY</name>
<comment type="similarity">
    <text evidence="1">Belongs to the protein kinase superfamily. CMGC Ser/Thr protein kinase family. CDC2/CDKX subfamily.</text>
</comment>
<dbReference type="InterPro" id="IPR011009">
    <property type="entry name" value="Kinase-like_dom_sf"/>
</dbReference>
<accession>X2C451</accession>
<dbReference type="GO" id="GO:0070985">
    <property type="term" value="C:transcription factor TFIIK complex"/>
    <property type="evidence" value="ECO:0007669"/>
    <property type="project" value="TreeGrafter"/>
</dbReference>
<dbReference type="EMBL" id="KC543658">
    <property type="protein sequence ID" value="AGG11670.1"/>
    <property type="molecule type" value="Genomic_DNA"/>
</dbReference>
<evidence type="ECO:0000259" key="10">
    <source>
        <dbReference type="PROSITE" id="PS50011"/>
    </source>
</evidence>
<evidence type="ECO:0000256" key="1">
    <source>
        <dbReference type="ARBA" id="ARBA00006485"/>
    </source>
</evidence>
<dbReference type="EC" id="2.7.11.23" evidence="2"/>
<dbReference type="GO" id="GO:0005737">
    <property type="term" value="C:cytoplasm"/>
    <property type="evidence" value="ECO:0007669"/>
    <property type="project" value="TreeGrafter"/>
</dbReference>
<dbReference type="InterPro" id="IPR000719">
    <property type="entry name" value="Prot_kinase_dom"/>
</dbReference>
<evidence type="ECO:0000313" key="11">
    <source>
        <dbReference type="EMBL" id="AGG11670.1"/>
    </source>
</evidence>
<protein>
    <recommendedName>
        <fullName evidence="2">[RNA-polymerase]-subunit kinase</fullName>
        <ecNumber evidence="2">2.7.11.23</ecNumber>
    </recommendedName>
</protein>
<dbReference type="InterPro" id="IPR017441">
    <property type="entry name" value="Protein_kinase_ATP_BS"/>
</dbReference>
<keyword evidence="5 8" id="KW-0547">Nucleotide-binding</keyword>
<dbReference type="PROSITE" id="PS00107">
    <property type="entry name" value="PROTEIN_KINASE_ATP"/>
    <property type="match status" value="1"/>
</dbReference>
<keyword evidence="7 8" id="KW-0067">ATP-binding</keyword>
<dbReference type="AlphaFoldDB" id="X2C451"/>
<evidence type="ECO:0000256" key="3">
    <source>
        <dbReference type="ARBA" id="ARBA00022527"/>
    </source>
</evidence>
<keyword evidence="13" id="KW-1185">Reference proteome</keyword>
<dbReference type="Gene3D" id="1.10.510.10">
    <property type="entry name" value="Transferase(Phosphotransferase) domain 1"/>
    <property type="match status" value="1"/>
</dbReference>
<dbReference type="OrthoDB" id="240895at2759"/>
<keyword evidence="4" id="KW-0808">Transferase</keyword>
<feature type="binding site" evidence="8">
    <location>
        <position position="57"/>
    </location>
    <ligand>
        <name>ATP</name>
        <dbReference type="ChEBI" id="CHEBI:30616"/>
    </ligand>
</feature>
<evidence type="ECO:0000256" key="4">
    <source>
        <dbReference type="ARBA" id="ARBA00022679"/>
    </source>
</evidence>
<dbReference type="GO" id="GO:0005524">
    <property type="term" value="F:ATP binding"/>
    <property type="evidence" value="ECO:0007669"/>
    <property type="project" value="UniProtKB-UniRule"/>
</dbReference>
<dbReference type="PROSITE" id="PS50011">
    <property type="entry name" value="PROTEIN_KINASE_DOM"/>
    <property type="match status" value="1"/>
</dbReference>
<dbReference type="Pfam" id="PF00069">
    <property type="entry name" value="Pkinase"/>
    <property type="match status" value="1"/>
</dbReference>
<dbReference type="PROSITE" id="PS00108">
    <property type="entry name" value="PROTEIN_KINASE_ST"/>
    <property type="match status" value="1"/>
</dbReference>
<dbReference type="RefSeq" id="XP_015665135.1">
    <property type="nucleotide sequence ID" value="XM_015797127.1"/>
</dbReference>
<evidence type="ECO:0000256" key="6">
    <source>
        <dbReference type="ARBA" id="ARBA00022777"/>
    </source>
</evidence>
<evidence type="ECO:0000256" key="5">
    <source>
        <dbReference type="ARBA" id="ARBA00022741"/>
    </source>
</evidence>
<dbReference type="Gene3D" id="3.30.200.20">
    <property type="entry name" value="Phosphorylase Kinase, domain 1"/>
    <property type="match status" value="1"/>
</dbReference>
<dbReference type="InterPro" id="IPR050108">
    <property type="entry name" value="CDK"/>
</dbReference>
<reference evidence="12 13" key="2">
    <citation type="submission" date="2015-07" db="EMBL/GenBank/DDBJ databases">
        <title>High-quality genome of monoxenous trypanosomatid Leptomonas pyrrhocoris.</title>
        <authorList>
            <person name="Flegontov P."/>
            <person name="Butenko A."/>
            <person name="Firsov S."/>
            <person name="Vlcek C."/>
            <person name="Logacheva M.D."/>
            <person name="Field M."/>
            <person name="Filatov D."/>
            <person name="Flegontova O."/>
            <person name="Gerasimov E."/>
            <person name="Jackson A.P."/>
            <person name="Kelly S."/>
            <person name="Opperdoes F."/>
            <person name="O'Reilly A."/>
            <person name="Votypka J."/>
            <person name="Yurchenko V."/>
            <person name="Lukes J."/>
        </authorList>
    </citation>
    <scope>NUCLEOTIDE SEQUENCE [LARGE SCALE GENOMIC DNA]</scope>
    <source>
        <strain evidence="12">H10</strain>
    </source>
</reference>
<evidence type="ECO:0000256" key="8">
    <source>
        <dbReference type="PROSITE-ProRule" id="PRU10141"/>
    </source>
</evidence>
<reference evidence="11" key="1">
    <citation type="journal article" date="2013" name="Curr. Biol.">
        <title>Paratrypanosoma is a novel early-branching trypanosomatid.</title>
        <authorList>
            <person name="Flegontov P."/>
            <person name="Votypka J."/>
            <person name="Skalicky T."/>
            <person name="Logacheva M.D."/>
            <person name="Penin A.A."/>
            <person name="Tanifuji G."/>
            <person name="Onodera N.T."/>
            <person name="Kondrashov A.S."/>
            <person name="Volf P."/>
            <person name="Archibald J.M."/>
            <person name="Lukes J."/>
        </authorList>
    </citation>
    <scope>NUCLEOTIDE SEQUENCE</scope>
    <source>
        <strain evidence="11">H10</strain>
    </source>
</reference>
<dbReference type="InterPro" id="IPR008271">
    <property type="entry name" value="Ser/Thr_kinase_AS"/>
</dbReference>
<feature type="non-terminal residue" evidence="11">
    <location>
        <position position="321"/>
    </location>
</feature>
<dbReference type="OMA" id="KITFPYH"/>
<evidence type="ECO:0000313" key="12">
    <source>
        <dbReference type="EMBL" id="KPA86696.1"/>
    </source>
</evidence>
<dbReference type="GO" id="GO:0004693">
    <property type="term" value="F:cyclin-dependent protein serine/threonine kinase activity"/>
    <property type="evidence" value="ECO:0007669"/>
    <property type="project" value="TreeGrafter"/>
</dbReference>
<keyword evidence="6 12" id="KW-0418">Kinase</keyword>
<dbReference type="PANTHER" id="PTHR24056:SF0">
    <property type="entry name" value="CYCLIN-DEPENDENT KINASE 7"/>
    <property type="match status" value="1"/>
</dbReference>
<evidence type="ECO:0000256" key="9">
    <source>
        <dbReference type="RuleBase" id="RU000304"/>
    </source>
</evidence>
<dbReference type="SUPFAM" id="SSF56112">
    <property type="entry name" value="Protein kinase-like (PK-like)"/>
    <property type="match status" value="1"/>
</dbReference>
<dbReference type="VEuPathDB" id="TriTrypDB:LpyrH10_01_7910"/>
<dbReference type="Proteomes" id="UP000037923">
    <property type="component" value="Unassembled WGS sequence"/>
</dbReference>
<evidence type="ECO:0000313" key="13">
    <source>
        <dbReference type="Proteomes" id="UP000037923"/>
    </source>
</evidence>
<keyword evidence="3 9" id="KW-0723">Serine/threonine-protein kinase</keyword>
<sequence>MVGDIDSYRFLRTEQLTSPGGVCAMEKYALGPLIGEGQFGSVRAATVKSTGQAVAVKLLHVPRVAEGIPHPVARELLVASRVSSPFLVNTIEVLPYGSHMVLVMERCSGDLAAVLRRCTLTRPFPLPLAQSYLQMLLSALHTLHSDGVLHRDVKPANCCIACDGRLKLGDFGLSRPRSDDMSHEVVSRWYRAPELLFGRRRYGGEVDLWAAGCIFAELLRGYGQPFFTGDGDISQLARIFDVLGTPVGATGDIYRKLPDWEKVCFEEKRGSGLRALLPLAPADALDLLTALLDLDPGARPTAAEALRHPFFALPPESLRRC</sequence>
<dbReference type="FunFam" id="3.30.200.20:FF:000878">
    <property type="entry name" value="Serine/threonine protein kinase"/>
    <property type="match status" value="1"/>
</dbReference>
<dbReference type="EMBL" id="LGTL01000001">
    <property type="protein sequence ID" value="KPA86696.1"/>
    <property type="molecule type" value="Genomic_DNA"/>
</dbReference>
<evidence type="ECO:0000256" key="2">
    <source>
        <dbReference type="ARBA" id="ARBA00012409"/>
    </source>
</evidence>